<gene>
    <name evidence="1" type="ORF">RHRU231_880026</name>
</gene>
<dbReference type="Proteomes" id="UP000042997">
    <property type="component" value="Unassembled WGS sequence"/>
</dbReference>
<accession>A0A098BUE0</accession>
<proteinExistence type="predicted"/>
<organism evidence="1 2">
    <name type="scientific">Rhodococcus ruber</name>
    <dbReference type="NCBI Taxonomy" id="1830"/>
    <lineage>
        <taxon>Bacteria</taxon>
        <taxon>Bacillati</taxon>
        <taxon>Actinomycetota</taxon>
        <taxon>Actinomycetes</taxon>
        <taxon>Mycobacteriales</taxon>
        <taxon>Nocardiaceae</taxon>
        <taxon>Rhodococcus</taxon>
    </lineage>
</organism>
<name>A0A098BUE0_9NOCA</name>
<evidence type="ECO:0000313" key="1">
    <source>
        <dbReference type="EMBL" id="CDZ91830.1"/>
    </source>
</evidence>
<dbReference type="EMBL" id="CCSD01000103">
    <property type="protein sequence ID" value="CDZ91830.1"/>
    <property type="molecule type" value="Genomic_DNA"/>
</dbReference>
<dbReference type="AlphaFoldDB" id="A0A098BUE0"/>
<sequence length="91" mass="9197">MGAAALENRASGADELGAVLAQLARVPTFAVGMEEGRRLVAAARSVQLPIPALAAGVGEGHRVGDRHCTPRACEGSPRLDAAPCEGGHTEA</sequence>
<reference evidence="1 2" key="1">
    <citation type="journal article" date="2014" name="Genome Announc.">
        <title>Draft Genome Sequence of Propane- and Butane-Oxidizing Actinobacterium Rhodococcus ruber IEGM 231.</title>
        <authorList>
            <person name="Ivshina I.B."/>
            <person name="Kuyukina M.S."/>
            <person name="Krivoruchko A.V."/>
            <person name="Barbe V."/>
            <person name="Fischer C."/>
        </authorList>
    </citation>
    <scope>NUCLEOTIDE SEQUENCE [LARGE SCALE GENOMIC DNA]</scope>
</reference>
<protein>
    <submittedName>
        <fullName evidence="1">Uncharacterized protein</fullName>
    </submittedName>
</protein>
<evidence type="ECO:0000313" key="2">
    <source>
        <dbReference type="Proteomes" id="UP000042997"/>
    </source>
</evidence>